<dbReference type="SMART" id="SM00530">
    <property type="entry name" value="HTH_XRE"/>
    <property type="match status" value="1"/>
</dbReference>
<evidence type="ECO:0000313" key="4">
    <source>
        <dbReference type="Proteomes" id="UP000031572"/>
    </source>
</evidence>
<name>A0A0C1XZ48_9BURK</name>
<dbReference type="SUPFAM" id="SSF47413">
    <property type="entry name" value="lambda repressor-like DNA-binding domains"/>
    <property type="match status" value="1"/>
</dbReference>
<dbReference type="PROSITE" id="PS50943">
    <property type="entry name" value="HTH_CROC1"/>
    <property type="match status" value="1"/>
</dbReference>
<feature type="compositionally biased region" description="Basic and acidic residues" evidence="1">
    <location>
        <begin position="100"/>
        <end position="109"/>
    </location>
</feature>
<dbReference type="RefSeq" id="WP_040038960.1">
    <property type="nucleotide sequence ID" value="NZ_JWJG01000028.1"/>
</dbReference>
<accession>A0A0C1XZ48</accession>
<dbReference type="STRING" id="709839.TSA66_03225"/>
<organism evidence="3 4">
    <name type="scientific">Noviherbaspirillum autotrophicum</name>
    <dbReference type="NCBI Taxonomy" id="709839"/>
    <lineage>
        <taxon>Bacteria</taxon>
        <taxon>Pseudomonadati</taxon>
        <taxon>Pseudomonadota</taxon>
        <taxon>Betaproteobacteria</taxon>
        <taxon>Burkholderiales</taxon>
        <taxon>Oxalobacteraceae</taxon>
        <taxon>Noviherbaspirillum</taxon>
    </lineage>
</organism>
<evidence type="ECO:0000313" key="3">
    <source>
        <dbReference type="EMBL" id="KIF80048.1"/>
    </source>
</evidence>
<gene>
    <name evidence="3" type="ORF">TSA66_03225</name>
</gene>
<sequence>MPKKNLSAAAVPTLVQERLRIWGMAIRKQRLMQKLRVADLCRRMGISEATLRRLEQGDAGAGAGLYLIAFHILGLFEDAAPEPPSALWQHDSGQRRVRLSTKEHADDYF</sequence>
<dbReference type="CDD" id="cd00093">
    <property type="entry name" value="HTH_XRE"/>
    <property type="match status" value="1"/>
</dbReference>
<comment type="caution">
    <text evidence="3">The sequence shown here is derived from an EMBL/GenBank/DDBJ whole genome shotgun (WGS) entry which is preliminary data.</text>
</comment>
<reference evidence="3 4" key="1">
    <citation type="submission" date="2014-12" db="EMBL/GenBank/DDBJ databases">
        <title>Denitrispirillum autotrophicum gen. nov., sp. nov., Denitrifying, Facultatively Autotrophic Bacteria Isolated from Rice Paddy Soil.</title>
        <authorList>
            <person name="Ishii S."/>
            <person name="Ashida N."/>
            <person name="Ohno H."/>
            <person name="Otsuka S."/>
            <person name="Yokota A."/>
            <person name="Senoo K."/>
        </authorList>
    </citation>
    <scope>NUCLEOTIDE SEQUENCE [LARGE SCALE GENOMIC DNA]</scope>
    <source>
        <strain evidence="3 4">TSA66</strain>
    </source>
</reference>
<dbReference type="InterPro" id="IPR001387">
    <property type="entry name" value="Cro/C1-type_HTH"/>
</dbReference>
<evidence type="ECO:0000259" key="2">
    <source>
        <dbReference type="PROSITE" id="PS50943"/>
    </source>
</evidence>
<feature type="domain" description="HTH cro/C1-type" evidence="2">
    <location>
        <begin position="26"/>
        <end position="57"/>
    </location>
</feature>
<dbReference type="AlphaFoldDB" id="A0A0C1XZ48"/>
<proteinExistence type="predicted"/>
<dbReference type="Gene3D" id="1.10.260.40">
    <property type="entry name" value="lambda repressor-like DNA-binding domains"/>
    <property type="match status" value="1"/>
</dbReference>
<protein>
    <recommendedName>
        <fullName evidence="2">HTH cro/C1-type domain-containing protein</fullName>
    </recommendedName>
</protein>
<feature type="region of interest" description="Disordered" evidence="1">
    <location>
        <begin position="84"/>
        <end position="109"/>
    </location>
</feature>
<dbReference type="InterPro" id="IPR010982">
    <property type="entry name" value="Lambda_DNA-bd_dom_sf"/>
</dbReference>
<evidence type="ECO:0000256" key="1">
    <source>
        <dbReference type="SAM" id="MobiDB-lite"/>
    </source>
</evidence>
<dbReference type="Proteomes" id="UP000031572">
    <property type="component" value="Unassembled WGS sequence"/>
</dbReference>
<keyword evidence="4" id="KW-1185">Reference proteome</keyword>
<dbReference type="EMBL" id="JWJG01000028">
    <property type="protein sequence ID" value="KIF80048.1"/>
    <property type="molecule type" value="Genomic_DNA"/>
</dbReference>
<dbReference type="GO" id="GO:0003677">
    <property type="term" value="F:DNA binding"/>
    <property type="evidence" value="ECO:0007669"/>
    <property type="project" value="InterPro"/>
</dbReference>
<dbReference type="OrthoDB" id="8690238at2"/>